<comment type="caution">
    <text evidence="11">The sequence shown here is derived from an EMBL/GenBank/DDBJ whole genome shotgun (WGS) entry which is preliminary data.</text>
</comment>
<feature type="region of interest" description="Aspartate" evidence="9">
    <location>
        <begin position="195"/>
        <end position="198"/>
    </location>
</feature>
<dbReference type="RefSeq" id="WP_084934443.1">
    <property type="nucleotide sequence ID" value="NZ_MLFR01000008.1"/>
</dbReference>
<dbReference type="PANTHER" id="PTHR22594">
    <property type="entry name" value="ASPARTYL/LYSYL-TRNA SYNTHETASE"/>
    <property type="match status" value="1"/>
</dbReference>
<dbReference type="InterPro" id="IPR047090">
    <property type="entry name" value="AspRS_core"/>
</dbReference>
<dbReference type="InterPro" id="IPR029351">
    <property type="entry name" value="GAD_dom"/>
</dbReference>
<sequence length="593" mass="66741">MRTEYCGQLNLSHVGQQVTLCGWVNRRRDLGSLIFIDMRDREGIAQVFFDADRQEAFQLASELRNEFCIQITGTVRAREEKNRNSDMATGDIEVFAHELNIINRAEPLPLDSNQVNSEEARLTYRYLDLRRPEMAQRLKTRAKITSFVRRFMDNEGFLDIETPMLTKATPEGARDYLVPSRVHKGKFYALPQSPQLFKQLLMMSGFDRYYQIVKCFRDEDLRADRQPEFTQIDVETSFMTAEQVREKMERLIRELWVDVKGVELGDFPQMTFAEAMNRYGSDKPDLRNPMELVDVADLLQSVEFQVFAGPANDPKGRVAALRVPGGAALTRKQIDEYTKFVEIYGAKGLAWMKINERAKGFEGVQSPVAKFLTPEIVEAILNRTSAQDGDLIFFGADRAKVVSDALGALRLKVGRDLQITNDKAWAPLWVVDFPMFEADEEGDLAAMHHPFTAPKELTAEQLAVDPTQAVANAYDMVINGYEVGGGSVRIHNGKMQQTVFSILGITEEEQREKFGFLLDALKYGTPPHAGLAFGLDRLTMLLTGTDNIRDVIAFPKTTAAACLMTEAPSEANPAALLDLGILVAPKKEKSENK</sequence>
<gene>
    <name evidence="9" type="primary">aspS</name>
    <name evidence="11" type="ORF">HA51_10255</name>
</gene>
<keyword evidence="2 9" id="KW-0963">Cytoplasm</keyword>
<dbReference type="OrthoDB" id="9802326at2"/>
<dbReference type="eggNOG" id="COG0173">
    <property type="taxonomic scope" value="Bacteria"/>
</dbReference>
<dbReference type="InterPro" id="IPR004115">
    <property type="entry name" value="GAD-like_sf"/>
</dbReference>
<comment type="catalytic activity">
    <reaction evidence="8 9">
        <text>tRNA(Asp) + L-aspartate + ATP = L-aspartyl-tRNA(Asp) + AMP + diphosphate</text>
        <dbReference type="Rhea" id="RHEA:19649"/>
        <dbReference type="Rhea" id="RHEA-COMP:9660"/>
        <dbReference type="Rhea" id="RHEA-COMP:9678"/>
        <dbReference type="ChEBI" id="CHEBI:29991"/>
        <dbReference type="ChEBI" id="CHEBI:30616"/>
        <dbReference type="ChEBI" id="CHEBI:33019"/>
        <dbReference type="ChEBI" id="CHEBI:78442"/>
        <dbReference type="ChEBI" id="CHEBI:78516"/>
        <dbReference type="ChEBI" id="CHEBI:456215"/>
        <dbReference type="EC" id="6.1.1.12"/>
    </reaction>
</comment>
<feature type="binding site" evidence="9">
    <location>
        <position position="482"/>
    </location>
    <ligand>
        <name>ATP</name>
        <dbReference type="ChEBI" id="CHEBI:30616"/>
    </ligand>
</feature>
<dbReference type="NCBIfam" id="NF001750">
    <property type="entry name" value="PRK00476.1"/>
    <property type="match status" value="1"/>
</dbReference>
<dbReference type="InterPro" id="IPR004524">
    <property type="entry name" value="Asp-tRNA-ligase_1"/>
</dbReference>
<evidence type="ECO:0000313" key="11">
    <source>
        <dbReference type="EMBL" id="ORM69577.1"/>
    </source>
</evidence>
<keyword evidence="7 9" id="KW-0030">Aminoacyl-tRNA synthetase</keyword>
<dbReference type="Gene3D" id="2.40.50.140">
    <property type="entry name" value="Nucleic acid-binding proteins"/>
    <property type="match status" value="1"/>
</dbReference>
<comment type="subcellular location">
    <subcellularLocation>
        <location evidence="9">Cytoplasm</location>
    </subcellularLocation>
</comment>
<dbReference type="Pfam" id="PF00152">
    <property type="entry name" value="tRNA-synt_2"/>
    <property type="match status" value="1"/>
</dbReference>
<dbReference type="NCBIfam" id="TIGR00459">
    <property type="entry name" value="aspS_bact"/>
    <property type="match status" value="1"/>
</dbReference>
<evidence type="ECO:0000256" key="6">
    <source>
        <dbReference type="ARBA" id="ARBA00022917"/>
    </source>
</evidence>
<feature type="binding site" evidence="9">
    <location>
        <position position="489"/>
    </location>
    <ligand>
        <name>L-aspartate</name>
        <dbReference type="ChEBI" id="CHEBI:29991"/>
    </ligand>
</feature>
<dbReference type="CDD" id="cd00777">
    <property type="entry name" value="AspRS_core"/>
    <property type="match status" value="1"/>
</dbReference>
<dbReference type="SUPFAM" id="SSF55681">
    <property type="entry name" value="Class II aaRS and biotin synthetases"/>
    <property type="match status" value="1"/>
</dbReference>
<dbReference type="InterPro" id="IPR004364">
    <property type="entry name" value="Aa-tRNA-synt_II"/>
</dbReference>
<dbReference type="PANTHER" id="PTHR22594:SF5">
    <property type="entry name" value="ASPARTATE--TRNA LIGASE, MITOCHONDRIAL"/>
    <property type="match status" value="1"/>
</dbReference>
<dbReference type="GO" id="GO:0004815">
    <property type="term" value="F:aspartate-tRNA ligase activity"/>
    <property type="evidence" value="ECO:0007669"/>
    <property type="project" value="UniProtKB-UniRule"/>
</dbReference>
<keyword evidence="6 9" id="KW-0648">Protein biosynthesis</keyword>
<dbReference type="InterPro" id="IPR047089">
    <property type="entry name" value="Asp-tRNA-ligase_1_N"/>
</dbReference>
<dbReference type="SUPFAM" id="SSF55261">
    <property type="entry name" value="GAD domain-like"/>
    <property type="match status" value="1"/>
</dbReference>
<comment type="function">
    <text evidence="9">Catalyzes the attachment of L-aspartate to tRNA(Asp) in a two-step reaction: L-aspartate is first activated by ATP to form Asp-AMP and then transferred to the acceptor end of tRNA(Asp).</text>
</comment>
<dbReference type="InterPro" id="IPR045864">
    <property type="entry name" value="aa-tRNA-synth_II/BPL/LPL"/>
</dbReference>
<dbReference type="SUPFAM" id="SSF50249">
    <property type="entry name" value="Nucleic acid-binding proteins"/>
    <property type="match status" value="1"/>
</dbReference>
<keyword evidence="4 9" id="KW-0547">Nucleotide-binding</keyword>
<dbReference type="AlphaFoldDB" id="A0A1X1CZ07"/>
<evidence type="ECO:0000256" key="2">
    <source>
        <dbReference type="ARBA" id="ARBA00022490"/>
    </source>
</evidence>
<dbReference type="EC" id="6.1.1.12" evidence="9"/>
<dbReference type="GO" id="GO:0003676">
    <property type="term" value="F:nucleic acid binding"/>
    <property type="evidence" value="ECO:0007669"/>
    <property type="project" value="InterPro"/>
</dbReference>
<feature type="domain" description="Aminoacyl-transfer RNA synthetases class-II family profile" evidence="10">
    <location>
        <begin position="138"/>
        <end position="555"/>
    </location>
</feature>
<protein>
    <recommendedName>
        <fullName evidence="9">Aspartate--tRNA ligase</fullName>
        <ecNumber evidence="9">6.1.1.12</ecNumber>
    </recommendedName>
    <alternativeName>
        <fullName evidence="9">Aspartyl-tRNA synthetase</fullName>
        <shortName evidence="9">AspRS</shortName>
    </alternativeName>
</protein>
<dbReference type="Proteomes" id="UP000193558">
    <property type="component" value="Unassembled WGS sequence"/>
</dbReference>
<dbReference type="Pfam" id="PF01336">
    <property type="entry name" value="tRNA_anti-codon"/>
    <property type="match status" value="1"/>
</dbReference>
<comment type="subunit">
    <text evidence="9">Homodimer.</text>
</comment>
<dbReference type="Gene3D" id="3.30.930.10">
    <property type="entry name" value="Bira Bifunctional Protein, Domain 2"/>
    <property type="match status" value="1"/>
</dbReference>
<dbReference type="HAMAP" id="MF_00044">
    <property type="entry name" value="Asp_tRNA_synth_type1"/>
    <property type="match status" value="1"/>
</dbReference>
<dbReference type="EMBL" id="MLFR01000008">
    <property type="protein sequence ID" value="ORM69577.1"/>
    <property type="molecule type" value="Genomic_DNA"/>
</dbReference>
<comment type="caution">
    <text evidence="9">Lacks conserved residue(s) required for the propagation of feature annotation.</text>
</comment>
<organism evidence="11 12">
    <name type="scientific">Pantoea rwandensis</name>
    <dbReference type="NCBI Taxonomy" id="1076550"/>
    <lineage>
        <taxon>Bacteria</taxon>
        <taxon>Pseudomonadati</taxon>
        <taxon>Pseudomonadota</taxon>
        <taxon>Gammaproteobacteria</taxon>
        <taxon>Enterobacterales</taxon>
        <taxon>Erwiniaceae</taxon>
        <taxon>Pantoea</taxon>
    </lineage>
</organism>
<feature type="binding site" evidence="9">
    <location>
        <position position="226"/>
    </location>
    <ligand>
        <name>ATP</name>
        <dbReference type="ChEBI" id="CHEBI:30616"/>
    </ligand>
</feature>
<dbReference type="GO" id="GO:0005737">
    <property type="term" value="C:cytoplasm"/>
    <property type="evidence" value="ECO:0007669"/>
    <property type="project" value="UniProtKB-SubCell"/>
</dbReference>
<dbReference type="PRINTS" id="PR01042">
    <property type="entry name" value="TRNASYNTHASP"/>
</dbReference>
<evidence type="ECO:0000259" key="10">
    <source>
        <dbReference type="PROSITE" id="PS50862"/>
    </source>
</evidence>
<keyword evidence="5 9" id="KW-0067">ATP-binding</keyword>
<dbReference type="CDD" id="cd04317">
    <property type="entry name" value="EcAspRS_like_N"/>
    <property type="match status" value="1"/>
</dbReference>
<comment type="similarity">
    <text evidence="1 9">Belongs to the class-II aminoacyl-tRNA synthetase family. Type 1 subfamily.</text>
</comment>
<feature type="binding site" evidence="9">
    <location>
        <position position="171"/>
    </location>
    <ligand>
        <name>L-aspartate</name>
        <dbReference type="ChEBI" id="CHEBI:29991"/>
    </ligand>
</feature>
<evidence type="ECO:0000256" key="5">
    <source>
        <dbReference type="ARBA" id="ARBA00022840"/>
    </source>
</evidence>
<keyword evidence="3 9" id="KW-0436">Ligase</keyword>
<dbReference type="InterPro" id="IPR012340">
    <property type="entry name" value="NA-bd_OB-fold"/>
</dbReference>
<dbReference type="FunFam" id="3.30.1360.30:FF:000001">
    <property type="entry name" value="Aspartate--tRNA ligase"/>
    <property type="match status" value="1"/>
</dbReference>
<dbReference type="GO" id="GO:0006422">
    <property type="term" value="P:aspartyl-tRNA aminoacylation"/>
    <property type="evidence" value="ECO:0007669"/>
    <property type="project" value="UniProtKB-UniRule"/>
</dbReference>
<evidence type="ECO:0000256" key="4">
    <source>
        <dbReference type="ARBA" id="ARBA00022741"/>
    </source>
</evidence>
<feature type="binding site" evidence="9">
    <location>
        <begin position="217"/>
        <end position="219"/>
    </location>
    <ligand>
        <name>ATP</name>
        <dbReference type="ChEBI" id="CHEBI:30616"/>
    </ligand>
</feature>
<feature type="binding site" evidence="9">
    <location>
        <position position="448"/>
    </location>
    <ligand>
        <name>L-aspartate</name>
        <dbReference type="ChEBI" id="CHEBI:29991"/>
    </ligand>
</feature>
<evidence type="ECO:0000256" key="7">
    <source>
        <dbReference type="ARBA" id="ARBA00023146"/>
    </source>
</evidence>
<proteinExistence type="inferred from homology"/>
<evidence type="ECO:0000256" key="9">
    <source>
        <dbReference type="HAMAP-Rule" id="MF_00044"/>
    </source>
</evidence>
<dbReference type="InterPro" id="IPR006195">
    <property type="entry name" value="aa-tRNA-synth_II"/>
</dbReference>
<dbReference type="FunFam" id="2.40.50.140:FF:000080">
    <property type="entry name" value="Aspartate--tRNA ligase"/>
    <property type="match status" value="1"/>
</dbReference>
<dbReference type="Pfam" id="PF02938">
    <property type="entry name" value="GAD"/>
    <property type="match status" value="1"/>
</dbReference>
<evidence type="ECO:0000256" key="8">
    <source>
        <dbReference type="ARBA" id="ARBA00047904"/>
    </source>
</evidence>
<feature type="binding site" evidence="9">
    <location>
        <position position="217"/>
    </location>
    <ligand>
        <name>L-aspartate</name>
        <dbReference type="ChEBI" id="CHEBI:29991"/>
    </ligand>
</feature>
<dbReference type="PROSITE" id="PS50862">
    <property type="entry name" value="AA_TRNA_LIGASE_II"/>
    <property type="match status" value="1"/>
</dbReference>
<accession>A0A1X1CZ07</accession>
<dbReference type="InterPro" id="IPR004365">
    <property type="entry name" value="NA-bd_OB_tRNA"/>
</dbReference>
<dbReference type="STRING" id="1076550.LH22_11155"/>
<evidence type="ECO:0000313" key="12">
    <source>
        <dbReference type="Proteomes" id="UP000193558"/>
    </source>
</evidence>
<evidence type="ECO:0000256" key="1">
    <source>
        <dbReference type="ARBA" id="ARBA00006303"/>
    </source>
</evidence>
<dbReference type="GO" id="GO:0005524">
    <property type="term" value="F:ATP binding"/>
    <property type="evidence" value="ECO:0007669"/>
    <property type="project" value="UniProtKB-UniRule"/>
</dbReference>
<dbReference type="Gene3D" id="3.30.1360.30">
    <property type="entry name" value="GAD-like domain"/>
    <property type="match status" value="1"/>
</dbReference>
<feature type="binding site" evidence="9">
    <location>
        <begin position="534"/>
        <end position="537"/>
    </location>
    <ligand>
        <name>ATP</name>
        <dbReference type="ChEBI" id="CHEBI:30616"/>
    </ligand>
</feature>
<reference evidence="11 12" key="1">
    <citation type="journal article" date="2017" name="Antonie Van Leeuwenhoek">
        <title>Phylogenomic resolution of the bacterial genus Pantoea and its relationship with Erwinia and Tatumella.</title>
        <authorList>
            <person name="Palmer M."/>
            <person name="Steenkamp E.T."/>
            <person name="Coetzee M.P."/>
            <person name="Chan W.Y."/>
            <person name="van Zyl E."/>
            <person name="De Maayer P."/>
            <person name="Coutinho T.A."/>
            <person name="Blom J."/>
            <person name="Smits T.H."/>
            <person name="Duffy B."/>
            <person name="Venter S.N."/>
        </authorList>
    </citation>
    <scope>NUCLEOTIDE SEQUENCE [LARGE SCALE GENOMIC DNA]</scope>
    <source>
        <strain evidence="11 12">LMG 26275</strain>
    </source>
</reference>
<name>A0A1X1CZ07_9GAMM</name>
<evidence type="ECO:0000256" key="3">
    <source>
        <dbReference type="ARBA" id="ARBA00022598"/>
    </source>
</evidence>
<dbReference type="InterPro" id="IPR002312">
    <property type="entry name" value="Asp/Asn-tRNA-synth_IIb"/>
</dbReference>